<dbReference type="SUPFAM" id="SSF103473">
    <property type="entry name" value="MFS general substrate transporter"/>
    <property type="match status" value="1"/>
</dbReference>
<evidence type="ECO:0000313" key="6">
    <source>
        <dbReference type="Proteomes" id="UP000887540"/>
    </source>
</evidence>
<feature type="transmembrane region" description="Helical" evidence="5">
    <location>
        <begin position="124"/>
        <end position="140"/>
    </location>
</feature>
<keyword evidence="2 5" id="KW-0812">Transmembrane</keyword>
<name>A0A914ECC8_9BILA</name>
<feature type="transmembrane region" description="Helical" evidence="5">
    <location>
        <begin position="300"/>
        <end position="317"/>
    </location>
</feature>
<keyword evidence="4 5" id="KW-0472">Membrane</keyword>
<dbReference type="InterPro" id="IPR036259">
    <property type="entry name" value="MFS_trans_sf"/>
</dbReference>
<protein>
    <submittedName>
        <fullName evidence="7">Uncharacterized protein</fullName>
    </submittedName>
</protein>
<evidence type="ECO:0000256" key="4">
    <source>
        <dbReference type="ARBA" id="ARBA00023136"/>
    </source>
</evidence>
<evidence type="ECO:0000256" key="1">
    <source>
        <dbReference type="ARBA" id="ARBA00004141"/>
    </source>
</evidence>
<sequence>MKRTYSAPPSLHGKDLDKFYNKKMVIWDQNYSYVNLPIACIFGIIYGGYSDHYGRKMPLLIGMLSVLIDNAFYMLVWSESINLDLKWLYVSATISGLLGDFMLLMSCVNAYLSDQFGNKPTISGLLGDFMLLMSCVNAYLSDQFGNKRELSFRMVIVSSIFSAGSFLGSLLTNFLINIMAHLTVMILVQISIFICFIISWIILENIKPERLIDESTTDEIEEEYKPSAVTIVIESFKSIVDSIKVFIRNRDGHRRAFLYLSFMANFLDQLVFGEEKSLIGTYTRLSPFNWDTPQYATYKTIRPIGSILGMLFGLVALKRFLNLRDTTIITMSISSMGICCLIIGLAVTSWQIYVSLIPDSLHGLLNPLTYTFITCLVEPNEIGKTFAVSTIAQKLAGIVQTAVLQTIYTKTVDWYQGFVWLVMAGLSGIGAIIYLIVCIIARRDNIGT</sequence>
<comment type="subcellular location">
    <subcellularLocation>
        <location evidence="1">Membrane</location>
        <topology evidence="1">Multi-pass membrane protein</topology>
    </subcellularLocation>
</comment>
<accession>A0A914ECC8</accession>
<feature type="transmembrane region" description="Helical" evidence="5">
    <location>
        <begin position="418"/>
        <end position="441"/>
    </location>
</feature>
<dbReference type="InterPro" id="IPR011701">
    <property type="entry name" value="MFS"/>
</dbReference>
<dbReference type="Pfam" id="PF07690">
    <property type="entry name" value="MFS_1"/>
    <property type="match status" value="1"/>
</dbReference>
<feature type="transmembrane region" description="Helical" evidence="5">
    <location>
        <begin position="329"/>
        <end position="353"/>
    </location>
</feature>
<dbReference type="Gene3D" id="1.20.1250.20">
    <property type="entry name" value="MFS general substrate transporter like domains"/>
    <property type="match status" value="2"/>
</dbReference>
<dbReference type="WBParaSite" id="ACRNAN_scaffold721.g22330.t1">
    <property type="protein sequence ID" value="ACRNAN_scaffold721.g22330.t1"/>
    <property type="gene ID" value="ACRNAN_scaffold721.g22330"/>
</dbReference>
<feature type="transmembrane region" description="Helical" evidence="5">
    <location>
        <begin position="55"/>
        <end position="76"/>
    </location>
</feature>
<organism evidence="6 7">
    <name type="scientific">Acrobeloides nanus</name>
    <dbReference type="NCBI Taxonomy" id="290746"/>
    <lineage>
        <taxon>Eukaryota</taxon>
        <taxon>Metazoa</taxon>
        <taxon>Ecdysozoa</taxon>
        <taxon>Nematoda</taxon>
        <taxon>Chromadorea</taxon>
        <taxon>Rhabditida</taxon>
        <taxon>Tylenchina</taxon>
        <taxon>Cephalobomorpha</taxon>
        <taxon>Cephaloboidea</taxon>
        <taxon>Cephalobidae</taxon>
        <taxon>Acrobeloides</taxon>
    </lineage>
</organism>
<dbReference type="GO" id="GO:0022857">
    <property type="term" value="F:transmembrane transporter activity"/>
    <property type="evidence" value="ECO:0007669"/>
    <property type="project" value="InterPro"/>
</dbReference>
<feature type="transmembrane region" description="Helical" evidence="5">
    <location>
        <begin position="88"/>
        <end position="112"/>
    </location>
</feature>
<reference evidence="7" key="1">
    <citation type="submission" date="2022-11" db="UniProtKB">
        <authorList>
            <consortium name="WormBaseParasite"/>
        </authorList>
    </citation>
    <scope>IDENTIFICATION</scope>
</reference>
<dbReference type="Proteomes" id="UP000887540">
    <property type="component" value="Unplaced"/>
</dbReference>
<dbReference type="GO" id="GO:0016020">
    <property type="term" value="C:membrane"/>
    <property type="evidence" value="ECO:0007669"/>
    <property type="project" value="UniProtKB-SubCell"/>
</dbReference>
<feature type="transmembrane region" description="Helical" evidence="5">
    <location>
        <begin position="31"/>
        <end position="49"/>
    </location>
</feature>
<feature type="transmembrane region" description="Helical" evidence="5">
    <location>
        <begin position="182"/>
        <end position="203"/>
    </location>
</feature>
<evidence type="ECO:0000313" key="7">
    <source>
        <dbReference type="WBParaSite" id="ACRNAN_scaffold721.g22330.t1"/>
    </source>
</evidence>
<feature type="transmembrane region" description="Helical" evidence="5">
    <location>
        <begin position="256"/>
        <end position="272"/>
    </location>
</feature>
<dbReference type="PANTHER" id="PTHR23507:SF11">
    <property type="entry name" value="SOLUTE CARRIER FAMILY RELATED"/>
    <property type="match status" value="1"/>
</dbReference>
<keyword evidence="6" id="KW-1185">Reference proteome</keyword>
<dbReference type="PANTHER" id="PTHR23507">
    <property type="entry name" value="ZGC:174356"/>
    <property type="match status" value="1"/>
</dbReference>
<dbReference type="AlphaFoldDB" id="A0A914ECC8"/>
<keyword evidence="3 5" id="KW-1133">Transmembrane helix</keyword>
<proteinExistence type="predicted"/>
<feature type="transmembrane region" description="Helical" evidence="5">
    <location>
        <begin position="152"/>
        <end position="176"/>
    </location>
</feature>
<evidence type="ECO:0000256" key="3">
    <source>
        <dbReference type="ARBA" id="ARBA00022989"/>
    </source>
</evidence>
<evidence type="ECO:0000256" key="5">
    <source>
        <dbReference type="SAM" id="Phobius"/>
    </source>
</evidence>
<evidence type="ECO:0000256" key="2">
    <source>
        <dbReference type="ARBA" id="ARBA00022692"/>
    </source>
</evidence>